<reference evidence="2" key="1">
    <citation type="submission" date="2023-04" db="EMBL/GenBank/DDBJ databases">
        <title>Phytophthora fragariaefolia NBRC 109709.</title>
        <authorList>
            <person name="Ichikawa N."/>
            <person name="Sato H."/>
            <person name="Tonouchi N."/>
        </authorList>
    </citation>
    <scope>NUCLEOTIDE SEQUENCE</scope>
    <source>
        <strain evidence="2">NBRC 109709</strain>
    </source>
</reference>
<gene>
    <name evidence="2" type="ORF">Pfra01_000864500</name>
</gene>
<dbReference type="OrthoDB" id="128563at2759"/>
<accession>A0A9W6X9C6</accession>
<proteinExistence type="predicted"/>
<feature type="region of interest" description="Disordered" evidence="1">
    <location>
        <begin position="37"/>
        <end position="94"/>
    </location>
</feature>
<name>A0A9W6X9C6_9STRA</name>
<dbReference type="AlphaFoldDB" id="A0A9W6X9C6"/>
<evidence type="ECO:0000313" key="2">
    <source>
        <dbReference type="EMBL" id="GMF34071.1"/>
    </source>
</evidence>
<feature type="compositionally biased region" description="Polar residues" evidence="1">
    <location>
        <begin position="64"/>
        <end position="84"/>
    </location>
</feature>
<keyword evidence="3" id="KW-1185">Reference proteome</keyword>
<comment type="caution">
    <text evidence="2">The sequence shown here is derived from an EMBL/GenBank/DDBJ whole genome shotgun (WGS) entry which is preliminary data.</text>
</comment>
<evidence type="ECO:0000256" key="1">
    <source>
        <dbReference type="SAM" id="MobiDB-lite"/>
    </source>
</evidence>
<organism evidence="2 3">
    <name type="scientific">Phytophthora fragariaefolia</name>
    <dbReference type="NCBI Taxonomy" id="1490495"/>
    <lineage>
        <taxon>Eukaryota</taxon>
        <taxon>Sar</taxon>
        <taxon>Stramenopiles</taxon>
        <taxon>Oomycota</taxon>
        <taxon>Peronosporomycetes</taxon>
        <taxon>Peronosporales</taxon>
        <taxon>Peronosporaceae</taxon>
        <taxon>Phytophthora</taxon>
    </lineage>
</organism>
<evidence type="ECO:0000313" key="3">
    <source>
        <dbReference type="Proteomes" id="UP001165121"/>
    </source>
</evidence>
<protein>
    <submittedName>
        <fullName evidence="2">Unnamed protein product</fullName>
    </submittedName>
</protein>
<sequence length="113" mass="11468">MAVAAAGGRDAPGVSPSDLQLNARLCRLLTERFPEDMAIPSGETRRTLALQVGPRRDGSATVVPASTPQRQDASSPASSISAGQFASGADSAGGVPPVFHGLGGRWVNSVELG</sequence>
<dbReference type="EMBL" id="BSXT01000786">
    <property type="protein sequence ID" value="GMF34071.1"/>
    <property type="molecule type" value="Genomic_DNA"/>
</dbReference>
<dbReference type="Proteomes" id="UP001165121">
    <property type="component" value="Unassembled WGS sequence"/>
</dbReference>